<evidence type="ECO:0000259" key="6">
    <source>
        <dbReference type="PROSITE" id="PS50262"/>
    </source>
</evidence>
<keyword evidence="4 5" id="KW-0472">Membrane</keyword>
<dbReference type="SUPFAM" id="SSF81321">
    <property type="entry name" value="Family A G protein-coupled receptor-like"/>
    <property type="match status" value="1"/>
</dbReference>
<dbReference type="Proteomes" id="UP001432322">
    <property type="component" value="Unassembled WGS sequence"/>
</dbReference>
<feature type="transmembrane region" description="Helical" evidence="5">
    <location>
        <begin position="12"/>
        <end position="30"/>
    </location>
</feature>
<name>A0AAV5W3S4_9BILA</name>
<dbReference type="PROSITE" id="PS50262">
    <property type="entry name" value="G_PROTEIN_RECEP_F1_2"/>
    <property type="match status" value="1"/>
</dbReference>
<evidence type="ECO:0000256" key="1">
    <source>
        <dbReference type="ARBA" id="ARBA00004370"/>
    </source>
</evidence>
<dbReference type="GO" id="GO:0004930">
    <property type="term" value="F:G protein-coupled receptor activity"/>
    <property type="evidence" value="ECO:0007669"/>
    <property type="project" value="InterPro"/>
</dbReference>
<dbReference type="InterPro" id="IPR052954">
    <property type="entry name" value="GPCR-Ligand_Int"/>
</dbReference>
<evidence type="ECO:0000313" key="8">
    <source>
        <dbReference type="Proteomes" id="UP001432322"/>
    </source>
</evidence>
<organism evidence="7 8">
    <name type="scientific">Pristionchus fissidentatus</name>
    <dbReference type="NCBI Taxonomy" id="1538716"/>
    <lineage>
        <taxon>Eukaryota</taxon>
        <taxon>Metazoa</taxon>
        <taxon>Ecdysozoa</taxon>
        <taxon>Nematoda</taxon>
        <taxon>Chromadorea</taxon>
        <taxon>Rhabditida</taxon>
        <taxon>Rhabditina</taxon>
        <taxon>Diplogasteromorpha</taxon>
        <taxon>Diplogasteroidea</taxon>
        <taxon>Neodiplogasteridae</taxon>
        <taxon>Pristionchus</taxon>
    </lineage>
</organism>
<dbReference type="InterPro" id="IPR017452">
    <property type="entry name" value="GPCR_Rhodpsn_7TM"/>
</dbReference>
<dbReference type="Pfam" id="PF00001">
    <property type="entry name" value="7tm_1"/>
    <property type="match status" value="1"/>
</dbReference>
<keyword evidence="2 5" id="KW-0812">Transmembrane</keyword>
<evidence type="ECO:0000313" key="7">
    <source>
        <dbReference type="EMBL" id="GMT25401.1"/>
    </source>
</evidence>
<evidence type="ECO:0000256" key="3">
    <source>
        <dbReference type="ARBA" id="ARBA00022989"/>
    </source>
</evidence>
<evidence type="ECO:0000256" key="4">
    <source>
        <dbReference type="ARBA" id="ARBA00023136"/>
    </source>
</evidence>
<accession>A0AAV5W3S4</accession>
<evidence type="ECO:0000256" key="5">
    <source>
        <dbReference type="SAM" id="Phobius"/>
    </source>
</evidence>
<keyword evidence="8" id="KW-1185">Reference proteome</keyword>
<feature type="domain" description="G-protein coupled receptors family 1 profile" evidence="6">
    <location>
        <begin position="1"/>
        <end position="162"/>
    </location>
</feature>
<dbReference type="EMBL" id="BTSY01000004">
    <property type="protein sequence ID" value="GMT25401.1"/>
    <property type="molecule type" value="Genomic_DNA"/>
</dbReference>
<dbReference type="PANTHER" id="PTHR46641:SF8">
    <property type="entry name" value="G-PROTEIN COUPLED RECEPTORS FAMILY 1 PROFILE DOMAIN-CONTAINING PROTEIN"/>
    <property type="match status" value="1"/>
</dbReference>
<feature type="non-terminal residue" evidence="7">
    <location>
        <position position="1"/>
    </location>
</feature>
<sequence>QYYWYYYKWQLFAGNVLGFCSMWLTVLMTVECYVHIFHPIRSKLICTQRNLGIVCGFLLAIGVVLALIYPLNRDPEILTDPCGKYVSLNSDSSPEWTRIEHMHTVANLIIALLMPIGLLVYMCIRITMRINRDTRIVETSKRHFNAEKRCVTRITLITTLLQ</sequence>
<feature type="transmembrane region" description="Helical" evidence="5">
    <location>
        <begin position="105"/>
        <end position="124"/>
    </location>
</feature>
<dbReference type="InterPro" id="IPR000276">
    <property type="entry name" value="GPCR_Rhodpsn"/>
</dbReference>
<feature type="non-terminal residue" evidence="7">
    <location>
        <position position="162"/>
    </location>
</feature>
<evidence type="ECO:0000256" key="2">
    <source>
        <dbReference type="ARBA" id="ARBA00022692"/>
    </source>
</evidence>
<gene>
    <name evidence="7" type="ORF">PFISCL1PPCAC_16698</name>
</gene>
<dbReference type="AlphaFoldDB" id="A0AAV5W3S4"/>
<dbReference type="PANTHER" id="PTHR46641">
    <property type="entry name" value="FMRFAMIDE RECEPTOR-RELATED"/>
    <property type="match status" value="1"/>
</dbReference>
<dbReference type="GO" id="GO:0016020">
    <property type="term" value="C:membrane"/>
    <property type="evidence" value="ECO:0007669"/>
    <property type="project" value="UniProtKB-SubCell"/>
</dbReference>
<comment type="subcellular location">
    <subcellularLocation>
        <location evidence="1">Membrane</location>
    </subcellularLocation>
</comment>
<keyword evidence="3 5" id="KW-1133">Transmembrane helix</keyword>
<reference evidence="7" key="1">
    <citation type="submission" date="2023-10" db="EMBL/GenBank/DDBJ databases">
        <title>Genome assembly of Pristionchus species.</title>
        <authorList>
            <person name="Yoshida K."/>
            <person name="Sommer R.J."/>
        </authorList>
    </citation>
    <scope>NUCLEOTIDE SEQUENCE</scope>
    <source>
        <strain evidence="7">RS5133</strain>
    </source>
</reference>
<comment type="caution">
    <text evidence="7">The sequence shown here is derived from an EMBL/GenBank/DDBJ whole genome shotgun (WGS) entry which is preliminary data.</text>
</comment>
<dbReference type="Gene3D" id="1.20.1070.10">
    <property type="entry name" value="Rhodopsin 7-helix transmembrane proteins"/>
    <property type="match status" value="1"/>
</dbReference>
<protein>
    <recommendedName>
        <fullName evidence="6">G-protein coupled receptors family 1 profile domain-containing protein</fullName>
    </recommendedName>
</protein>
<proteinExistence type="predicted"/>
<feature type="transmembrane region" description="Helical" evidence="5">
    <location>
        <begin position="51"/>
        <end position="71"/>
    </location>
</feature>